<dbReference type="NCBIfam" id="TIGR00296">
    <property type="entry name" value="TIGR00296 family protein"/>
    <property type="match status" value="1"/>
</dbReference>
<comment type="caution">
    <text evidence="3">The sequence shown here is derived from an EMBL/GenBank/DDBJ whole genome shotgun (WGS) entry which is preliminary data.</text>
</comment>
<dbReference type="InterPro" id="IPR027623">
    <property type="entry name" value="AmmeMemoSam_A"/>
</dbReference>
<evidence type="ECO:0000259" key="2">
    <source>
        <dbReference type="PROSITE" id="PS51112"/>
    </source>
</evidence>
<sequence>MSTGTTNAADNNGQPHPPDTDGAELAPPERRALLQLARASIRHGLDQGTPLTVSATDQPAALRAERAAFVTLQQQGRLRGCIGHLQAVQPLALDVAENAYAAAFNDPRFPPLDAAEFDTLHIAISVLTPAAPIAFGSEAELLAQLRPGIDGVILAWDDTPGAPRGTFLPSVWEQLPDPRDFLRHLKQKAGLPPEHWSDRLCAWRYRTETFSE</sequence>
<dbReference type="SUPFAM" id="SSF143447">
    <property type="entry name" value="AMMECR1-like"/>
    <property type="match status" value="1"/>
</dbReference>
<accession>A0A5M8FH40</accession>
<dbReference type="Pfam" id="PF01871">
    <property type="entry name" value="AMMECR1"/>
    <property type="match status" value="1"/>
</dbReference>
<dbReference type="NCBIfam" id="TIGR04335">
    <property type="entry name" value="AmmeMemoSam_A"/>
    <property type="match status" value="1"/>
</dbReference>
<dbReference type="Proteomes" id="UP000322981">
    <property type="component" value="Unassembled WGS sequence"/>
</dbReference>
<dbReference type="InterPro" id="IPR027485">
    <property type="entry name" value="AMMECR1_N"/>
</dbReference>
<dbReference type="InterPro" id="IPR002733">
    <property type="entry name" value="AMMECR1_domain"/>
</dbReference>
<dbReference type="OrthoDB" id="9782820at2"/>
<organism evidence="3 4">
    <name type="scientific">Thiohalocapsa marina</name>
    <dbReference type="NCBI Taxonomy" id="424902"/>
    <lineage>
        <taxon>Bacteria</taxon>
        <taxon>Pseudomonadati</taxon>
        <taxon>Pseudomonadota</taxon>
        <taxon>Gammaproteobacteria</taxon>
        <taxon>Chromatiales</taxon>
        <taxon>Chromatiaceae</taxon>
        <taxon>Thiohalocapsa</taxon>
    </lineage>
</organism>
<protein>
    <submittedName>
        <fullName evidence="3">AmmeMemoRadiSam system protein A</fullName>
    </submittedName>
</protein>
<dbReference type="AlphaFoldDB" id="A0A5M8FH40"/>
<proteinExistence type="predicted"/>
<dbReference type="RefSeq" id="WP_150094775.1">
    <property type="nucleotide sequence ID" value="NZ_JBFUOH010000023.1"/>
</dbReference>
<reference evidence="3 4" key="1">
    <citation type="submission" date="2019-09" db="EMBL/GenBank/DDBJ databases">
        <title>Whole-genome sequence of the purple sulfur bacterium Thiohalocapsa marina DSM 19078.</title>
        <authorList>
            <person name="Kyndt J.A."/>
            <person name="Meyer T.E."/>
        </authorList>
    </citation>
    <scope>NUCLEOTIDE SEQUENCE [LARGE SCALE GENOMIC DNA]</scope>
    <source>
        <strain evidence="3 4">DSM 19078</strain>
    </source>
</reference>
<name>A0A5M8FH40_9GAMM</name>
<dbReference type="Gene3D" id="3.30.1490.150">
    <property type="entry name" value="Hypothetical protein ph0010, domain 2"/>
    <property type="match status" value="1"/>
</dbReference>
<feature type="compositionally biased region" description="Polar residues" evidence="1">
    <location>
        <begin position="1"/>
        <end position="14"/>
    </location>
</feature>
<dbReference type="EMBL" id="VWXX01000047">
    <property type="protein sequence ID" value="KAA6182401.1"/>
    <property type="molecule type" value="Genomic_DNA"/>
</dbReference>
<dbReference type="Gene3D" id="3.30.700.20">
    <property type="entry name" value="Hypothetical protein ph0010, domain 1"/>
    <property type="match status" value="1"/>
</dbReference>
<feature type="domain" description="AMMECR1" evidence="2">
    <location>
        <begin position="28"/>
        <end position="212"/>
    </location>
</feature>
<dbReference type="PANTHER" id="PTHR13016">
    <property type="entry name" value="AMMECR1 HOMOLOG"/>
    <property type="match status" value="1"/>
</dbReference>
<dbReference type="InterPro" id="IPR036071">
    <property type="entry name" value="AMMECR1_dom_sf"/>
</dbReference>
<evidence type="ECO:0000256" key="1">
    <source>
        <dbReference type="SAM" id="MobiDB-lite"/>
    </source>
</evidence>
<gene>
    <name evidence="3" type="primary">amrA</name>
    <name evidence="3" type="ORF">F2Q65_17925</name>
</gene>
<dbReference type="PROSITE" id="PS51112">
    <property type="entry name" value="AMMECR1"/>
    <property type="match status" value="1"/>
</dbReference>
<keyword evidence="4" id="KW-1185">Reference proteome</keyword>
<evidence type="ECO:0000313" key="4">
    <source>
        <dbReference type="Proteomes" id="UP000322981"/>
    </source>
</evidence>
<dbReference type="InterPro" id="IPR023473">
    <property type="entry name" value="AMMECR1"/>
</dbReference>
<dbReference type="PANTHER" id="PTHR13016:SF0">
    <property type="entry name" value="AMME SYNDROME CANDIDATE GENE 1 PROTEIN"/>
    <property type="match status" value="1"/>
</dbReference>
<evidence type="ECO:0000313" key="3">
    <source>
        <dbReference type="EMBL" id="KAA6182401.1"/>
    </source>
</evidence>
<feature type="region of interest" description="Disordered" evidence="1">
    <location>
        <begin position="1"/>
        <end position="25"/>
    </location>
</feature>